<protein>
    <submittedName>
        <fullName evidence="1">Uncharacterized protein</fullName>
    </submittedName>
</protein>
<comment type="caution">
    <text evidence="1">The sequence shown here is derived from an EMBL/GenBank/DDBJ whole genome shotgun (WGS) entry which is preliminary data.</text>
</comment>
<keyword evidence="2" id="KW-1185">Reference proteome</keyword>
<evidence type="ECO:0000313" key="1">
    <source>
        <dbReference type="EMBL" id="GFM91504.1"/>
    </source>
</evidence>
<proteinExistence type="predicted"/>
<name>A0ABQ1DKP2_PSECI</name>
<evidence type="ECO:0000313" key="2">
    <source>
        <dbReference type="Proteomes" id="UP000614982"/>
    </source>
</evidence>
<dbReference type="EMBL" id="BLWA01000003">
    <property type="protein sequence ID" value="GFM91504.1"/>
    <property type="molecule type" value="Genomic_DNA"/>
</dbReference>
<sequence>MATVVEAAGIIRVVAALAGRVVQALVPVAALADDPVPGSIWTARNPHSSRPSIMVRLSMT</sequence>
<dbReference type="Proteomes" id="UP000614982">
    <property type="component" value="Unassembled WGS sequence"/>
</dbReference>
<accession>A0ABQ1DKP2</accession>
<gene>
    <name evidence="1" type="ORF">PSCICP_14760</name>
</gene>
<reference evidence="1 2" key="1">
    <citation type="submission" date="2020-05" db="EMBL/GenBank/DDBJ databases">
        <title>Genetic diversity of Pseudomonas cichorii.</title>
        <authorList>
            <person name="Tani S."/>
            <person name="Yagi H."/>
            <person name="Hashimoto S."/>
            <person name="Iiyama K."/>
            <person name="Furuya N."/>
        </authorList>
    </citation>
    <scope>NUCLEOTIDE SEQUENCE [LARGE SCALE GENOMIC DNA]</scope>
    <source>
        <strain evidence="1 2">LMG 2162</strain>
    </source>
</reference>
<organism evidence="1 2">
    <name type="scientific">Pseudomonas cichorii</name>
    <dbReference type="NCBI Taxonomy" id="36746"/>
    <lineage>
        <taxon>Bacteria</taxon>
        <taxon>Pseudomonadati</taxon>
        <taxon>Pseudomonadota</taxon>
        <taxon>Gammaproteobacteria</taxon>
        <taxon>Pseudomonadales</taxon>
        <taxon>Pseudomonadaceae</taxon>
        <taxon>Pseudomonas</taxon>
    </lineage>
</organism>